<feature type="transmembrane region" description="Helical" evidence="1">
    <location>
        <begin position="137"/>
        <end position="160"/>
    </location>
</feature>
<feature type="transmembrane region" description="Helical" evidence="1">
    <location>
        <begin position="65"/>
        <end position="86"/>
    </location>
</feature>
<protein>
    <submittedName>
        <fullName evidence="2">DUF998 domain-containing protein</fullName>
    </submittedName>
</protein>
<reference evidence="2 3" key="1">
    <citation type="submission" date="2019-09" db="EMBL/GenBank/DDBJ databases">
        <title>Mumia zhuanghuii sp. nov. isolated from the intestinal contents of plateau pika (Ochotona curzoniae) in the Qinghai-Tibet plateau of China.</title>
        <authorList>
            <person name="Tian Z."/>
        </authorList>
    </citation>
    <scope>NUCLEOTIDE SEQUENCE [LARGE SCALE GENOMIC DNA]</scope>
    <source>
        <strain evidence="3">350</strain>
    </source>
</reference>
<feature type="transmembrane region" description="Helical" evidence="1">
    <location>
        <begin position="172"/>
        <end position="192"/>
    </location>
</feature>
<dbReference type="EMBL" id="VDFQ02000001">
    <property type="protein sequence ID" value="KAA1424698.1"/>
    <property type="molecule type" value="Genomic_DNA"/>
</dbReference>
<dbReference type="Proteomes" id="UP000307768">
    <property type="component" value="Unassembled WGS sequence"/>
</dbReference>
<evidence type="ECO:0000313" key="2">
    <source>
        <dbReference type="EMBL" id="KAA1424698.1"/>
    </source>
</evidence>
<organism evidence="2 3">
    <name type="scientific">Mumia zhuanghuii</name>
    <dbReference type="NCBI Taxonomy" id="2585211"/>
    <lineage>
        <taxon>Bacteria</taxon>
        <taxon>Bacillati</taxon>
        <taxon>Actinomycetota</taxon>
        <taxon>Actinomycetes</taxon>
        <taxon>Propionibacteriales</taxon>
        <taxon>Nocardioidaceae</taxon>
        <taxon>Mumia</taxon>
    </lineage>
</organism>
<dbReference type="InterPro" id="IPR009339">
    <property type="entry name" value="DUF998"/>
</dbReference>
<feature type="transmembrane region" description="Helical" evidence="1">
    <location>
        <begin position="98"/>
        <end position="117"/>
    </location>
</feature>
<dbReference type="AlphaFoldDB" id="A0A5Q6S2U8"/>
<dbReference type="RefSeq" id="WP_149767744.1">
    <property type="nucleotide sequence ID" value="NZ_VDFQ02000001.1"/>
</dbReference>
<evidence type="ECO:0000256" key="1">
    <source>
        <dbReference type="SAM" id="Phobius"/>
    </source>
</evidence>
<comment type="caution">
    <text evidence="2">The sequence shown here is derived from an EMBL/GenBank/DDBJ whole genome shotgun (WGS) entry which is preliminary data.</text>
</comment>
<gene>
    <name evidence="2" type="ORF">FE697_001885</name>
</gene>
<sequence>MATTTHTLDTRSTCDPATRVTKSLLGYGVLAGPFYVSVALAQAFTRDGFHPSVHQWSMLAIGEHGWIQVANLALTGLMLVAFAVGLRRALTPGRGARWAPRLVATYGISMVAAAAFPADAAYGFPVGTPDGPGQVSWHGMLHLLAGSIGFTALAVACFVMARRYAADGRRGWAVGSRIVGIAFLAGFGAVAAGAGAAAANLAFTAAVVTVFGWVAAVAVDQYRSADTPS</sequence>
<feature type="transmembrane region" description="Helical" evidence="1">
    <location>
        <begin position="24"/>
        <end position="45"/>
    </location>
</feature>
<accession>A0A5Q6S2U8</accession>
<evidence type="ECO:0000313" key="3">
    <source>
        <dbReference type="Proteomes" id="UP000307768"/>
    </source>
</evidence>
<name>A0A5Q6S2U8_9ACTN</name>
<dbReference type="Pfam" id="PF06197">
    <property type="entry name" value="DUF998"/>
    <property type="match status" value="1"/>
</dbReference>
<proteinExistence type="predicted"/>
<keyword evidence="1" id="KW-0812">Transmembrane</keyword>
<dbReference type="OrthoDB" id="8159487at2"/>
<keyword evidence="1" id="KW-1133">Transmembrane helix</keyword>
<feature type="transmembrane region" description="Helical" evidence="1">
    <location>
        <begin position="198"/>
        <end position="219"/>
    </location>
</feature>
<keyword evidence="1" id="KW-0472">Membrane</keyword>